<keyword evidence="1" id="KW-0472">Membrane</keyword>
<feature type="signal peptide" evidence="2">
    <location>
        <begin position="1"/>
        <end position="17"/>
    </location>
</feature>
<keyword evidence="1" id="KW-0812">Transmembrane</keyword>
<keyword evidence="4" id="KW-1185">Reference proteome</keyword>
<name>A0AAD7A3D2_9AGAR</name>
<feature type="transmembrane region" description="Helical" evidence="1">
    <location>
        <begin position="320"/>
        <end position="342"/>
    </location>
</feature>
<keyword evidence="1" id="KW-1133">Transmembrane helix</keyword>
<reference evidence="3" key="1">
    <citation type="submission" date="2023-03" db="EMBL/GenBank/DDBJ databases">
        <title>Massive genome expansion in bonnet fungi (Mycena s.s.) driven by repeated elements and novel gene families across ecological guilds.</title>
        <authorList>
            <consortium name="Lawrence Berkeley National Laboratory"/>
            <person name="Harder C.B."/>
            <person name="Miyauchi S."/>
            <person name="Viragh M."/>
            <person name="Kuo A."/>
            <person name="Thoen E."/>
            <person name="Andreopoulos B."/>
            <person name="Lu D."/>
            <person name="Skrede I."/>
            <person name="Drula E."/>
            <person name="Henrissat B."/>
            <person name="Morin E."/>
            <person name="Kohler A."/>
            <person name="Barry K."/>
            <person name="LaButti K."/>
            <person name="Morin E."/>
            <person name="Salamov A."/>
            <person name="Lipzen A."/>
            <person name="Mereny Z."/>
            <person name="Hegedus B."/>
            <person name="Baldrian P."/>
            <person name="Stursova M."/>
            <person name="Weitz H."/>
            <person name="Taylor A."/>
            <person name="Grigoriev I.V."/>
            <person name="Nagy L.G."/>
            <person name="Martin F."/>
            <person name="Kauserud H."/>
        </authorList>
    </citation>
    <scope>NUCLEOTIDE SEQUENCE</scope>
    <source>
        <strain evidence="3">CBHHK002</strain>
    </source>
</reference>
<dbReference type="PANTHER" id="PTHR35043:SF7">
    <property type="entry name" value="TRANSCRIPTION FACTOR DOMAIN-CONTAINING PROTEIN"/>
    <property type="match status" value="1"/>
</dbReference>
<dbReference type="PANTHER" id="PTHR35043">
    <property type="entry name" value="TRANSCRIPTION FACTOR DOMAIN-CONTAINING PROTEIN"/>
    <property type="match status" value="1"/>
</dbReference>
<comment type="caution">
    <text evidence="3">The sequence shown here is derived from an EMBL/GenBank/DDBJ whole genome shotgun (WGS) entry which is preliminary data.</text>
</comment>
<accession>A0AAD7A3D2</accession>
<evidence type="ECO:0000256" key="2">
    <source>
        <dbReference type="SAM" id="SignalP"/>
    </source>
</evidence>
<protein>
    <submittedName>
        <fullName evidence="3">Uncharacterized protein</fullName>
    </submittedName>
</protein>
<proteinExistence type="predicted"/>
<dbReference type="AlphaFoldDB" id="A0AAD7A3D2"/>
<evidence type="ECO:0000313" key="3">
    <source>
        <dbReference type="EMBL" id="KAJ7348115.1"/>
    </source>
</evidence>
<gene>
    <name evidence="3" type="ORF">DFH08DRAFT_699047</name>
</gene>
<dbReference type="EMBL" id="JARIHO010000018">
    <property type="protein sequence ID" value="KAJ7348115.1"/>
    <property type="molecule type" value="Genomic_DNA"/>
</dbReference>
<evidence type="ECO:0000256" key="1">
    <source>
        <dbReference type="SAM" id="Phobius"/>
    </source>
</evidence>
<dbReference type="Proteomes" id="UP001218218">
    <property type="component" value="Unassembled WGS sequence"/>
</dbReference>
<sequence length="347" mass="38876">MLLFLFFVHLASRKGYAAPVANLPNARASIDSCDDINTCWKLFDVIWGCLATIFACTWVSVHPNVPSPNQSRPALLWHRLKMMLVGIITPEIMVGFAARQFLEARTLSNEFGFSRTHGFFFCMGGFVSSVGYPLATKRQLRLLPLGPEFLSGIRVVAAADLMDKGKGDALSKGVALVQGLWFTTQCLARIHQHLSVTELEVATLAFAVVNIFIWLLRWDKPLDVERQIVVGPPKPPDAQPIAPTRLPLWVRLSSVITGFPRRHYDPLQSTSVPSFWSLLFAKGRIERIGVFGMTALVGIVFSAIHCGAWSVNFPTVEERWMWRSCSLVITVIPAFFFTRYLAPLRDR</sequence>
<feature type="chain" id="PRO_5042122904" evidence="2">
    <location>
        <begin position="18"/>
        <end position="347"/>
    </location>
</feature>
<evidence type="ECO:0000313" key="4">
    <source>
        <dbReference type="Proteomes" id="UP001218218"/>
    </source>
</evidence>
<organism evidence="3 4">
    <name type="scientific">Mycena albidolilacea</name>
    <dbReference type="NCBI Taxonomy" id="1033008"/>
    <lineage>
        <taxon>Eukaryota</taxon>
        <taxon>Fungi</taxon>
        <taxon>Dikarya</taxon>
        <taxon>Basidiomycota</taxon>
        <taxon>Agaricomycotina</taxon>
        <taxon>Agaricomycetes</taxon>
        <taxon>Agaricomycetidae</taxon>
        <taxon>Agaricales</taxon>
        <taxon>Marasmiineae</taxon>
        <taxon>Mycenaceae</taxon>
        <taxon>Mycena</taxon>
    </lineage>
</organism>
<keyword evidence="2" id="KW-0732">Signal</keyword>
<feature type="transmembrane region" description="Helical" evidence="1">
    <location>
        <begin position="288"/>
        <end position="308"/>
    </location>
</feature>